<evidence type="ECO:0000259" key="3">
    <source>
        <dbReference type="PROSITE" id="PS01031"/>
    </source>
</evidence>
<dbReference type="InterPro" id="IPR002068">
    <property type="entry name" value="A-crystallin/Hsp20_dom"/>
</dbReference>
<dbReference type="AlphaFoldDB" id="A0A931GY78"/>
<keyword evidence="5" id="KW-1185">Reference proteome</keyword>
<gene>
    <name evidence="4" type="ORF">I5907_15220</name>
</gene>
<proteinExistence type="inferred from homology"/>
<dbReference type="InterPro" id="IPR008978">
    <property type="entry name" value="HSP20-like_chaperone"/>
</dbReference>
<dbReference type="InterPro" id="IPR031107">
    <property type="entry name" value="Small_HSP"/>
</dbReference>
<feature type="domain" description="SHSP" evidence="3">
    <location>
        <begin position="26"/>
        <end position="138"/>
    </location>
</feature>
<evidence type="ECO:0000313" key="4">
    <source>
        <dbReference type="EMBL" id="MBG9377594.1"/>
    </source>
</evidence>
<protein>
    <submittedName>
        <fullName evidence="4">Hsp20/alpha crystallin family protein</fullName>
    </submittedName>
</protein>
<dbReference type="Gene3D" id="2.60.40.790">
    <property type="match status" value="1"/>
</dbReference>
<evidence type="ECO:0000256" key="2">
    <source>
        <dbReference type="RuleBase" id="RU003616"/>
    </source>
</evidence>
<evidence type="ECO:0000313" key="5">
    <source>
        <dbReference type="Proteomes" id="UP000628448"/>
    </source>
</evidence>
<dbReference type="CDD" id="cd06464">
    <property type="entry name" value="ACD_sHsps-like"/>
    <property type="match status" value="1"/>
</dbReference>
<dbReference type="Pfam" id="PF00011">
    <property type="entry name" value="HSP20"/>
    <property type="match status" value="1"/>
</dbReference>
<sequence>MTLAKHNYRNFNDLFEEFLRPTTWGRETGLTVPPVNIHENTDAYHLELVAPGLNKEDFKVNLEKGLLTISYEAKAQAENKEYKTHRKEFSVSGFKRSFSVDDKIDADGIQAKYENGVLKLLLPKKEEVKVQPKAITIQ</sequence>
<comment type="similarity">
    <text evidence="1 2">Belongs to the small heat shock protein (HSP20) family.</text>
</comment>
<dbReference type="Proteomes" id="UP000628448">
    <property type="component" value="Unassembled WGS sequence"/>
</dbReference>
<dbReference type="PANTHER" id="PTHR11527">
    <property type="entry name" value="HEAT-SHOCK PROTEIN 20 FAMILY MEMBER"/>
    <property type="match status" value="1"/>
</dbReference>
<comment type="caution">
    <text evidence="4">The sequence shown here is derived from an EMBL/GenBank/DDBJ whole genome shotgun (WGS) entry which is preliminary data.</text>
</comment>
<dbReference type="RefSeq" id="WP_196991669.1">
    <property type="nucleotide sequence ID" value="NZ_JADWYR010000002.1"/>
</dbReference>
<dbReference type="PROSITE" id="PS01031">
    <property type="entry name" value="SHSP"/>
    <property type="match status" value="1"/>
</dbReference>
<evidence type="ECO:0000256" key="1">
    <source>
        <dbReference type="PROSITE-ProRule" id="PRU00285"/>
    </source>
</evidence>
<reference evidence="4" key="1">
    <citation type="submission" date="2020-11" db="EMBL/GenBank/DDBJ databases">
        <title>Bacterial whole genome sequence for Panacibacter sp. DH6.</title>
        <authorList>
            <person name="Le V."/>
            <person name="Ko S."/>
            <person name="Ahn C.-Y."/>
            <person name="Oh H.-M."/>
        </authorList>
    </citation>
    <scope>NUCLEOTIDE SEQUENCE</scope>
    <source>
        <strain evidence="4">DH6</strain>
    </source>
</reference>
<organism evidence="4 5">
    <name type="scientific">Panacibacter microcysteis</name>
    <dbReference type="NCBI Taxonomy" id="2793269"/>
    <lineage>
        <taxon>Bacteria</taxon>
        <taxon>Pseudomonadati</taxon>
        <taxon>Bacteroidota</taxon>
        <taxon>Chitinophagia</taxon>
        <taxon>Chitinophagales</taxon>
        <taxon>Chitinophagaceae</taxon>
        <taxon>Panacibacter</taxon>
    </lineage>
</organism>
<name>A0A931GY78_9BACT</name>
<dbReference type="SUPFAM" id="SSF49764">
    <property type="entry name" value="HSP20-like chaperones"/>
    <property type="match status" value="1"/>
</dbReference>
<dbReference type="EMBL" id="JADWYR010000002">
    <property type="protein sequence ID" value="MBG9377594.1"/>
    <property type="molecule type" value="Genomic_DNA"/>
</dbReference>
<accession>A0A931GY78</accession>